<keyword evidence="1" id="KW-0732">Signal</keyword>
<evidence type="ECO:0000256" key="1">
    <source>
        <dbReference type="SAM" id="SignalP"/>
    </source>
</evidence>
<protein>
    <submittedName>
        <fullName evidence="2">Uncharacterized protein</fullName>
    </submittedName>
</protein>
<reference evidence="2 3" key="1">
    <citation type="submission" date="2014-06" db="EMBL/GenBank/DDBJ databases">
        <title>Evolutionary Origins and Diversification of the Mycorrhizal Mutualists.</title>
        <authorList>
            <consortium name="DOE Joint Genome Institute"/>
            <consortium name="Mycorrhizal Genomics Consortium"/>
            <person name="Kohler A."/>
            <person name="Kuo A."/>
            <person name="Nagy L.G."/>
            <person name="Floudas D."/>
            <person name="Copeland A."/>
            <person name="Barry K.W."/>
            <person name="Cichocki N."/>
            <person name="Veneault-Fourrey C."/>
            <person name="LaButti K."/>
            <person name="Lindquist E.A."/>
            <person name="Lipzen A."/>
            <person name="Lundell T."/>
            <person name="Morin E."/>
            <person name="Murat C."/>
            <person name="Riley R."/>
            <person name="Ohm R."/>
            <person name="Sun H."/>
            <person name="Tunlid A."/>
            <person name="Henrissat B."/>
            <person name="Grigoriev I.V."/>
            <person name="Hibbett D.S."/>
            <person name="Martin F."/>
        </authorList>
    </citation>
    <scope>NUCLEOTIDE SEQUENCE [LARGE SCALE GENOMIC DNA]</scope>
    <source>
        <strain evidence="2 3">SS14</strain>
    </source>
</reference>
<sequence length="138" mass="14247">MHIFLLSSIIAVAAAPAVFASVGVHCGTTDDATLSDCQALVQPDTWNGAFAGTSNACHFGLGEVAYNVACHGNCCAYLARGTPNRDTTRNEAASLLGCGDTQNNKINELVAFQDGHGVCLSNGNGCGDCFDDSDFNVP</sequence>
<dbReference type="HOGENOM" id="CLU_124009_0_0_1"/>
<evidence type="ECO:0000313" key="3">
    <source>
        <dbReference type="Proteomes" id="UP000054279"/>
    </source>
</evidence>
<feature type="chain" id="PRO_5002215463" evidence="1">
    <location>
        <begin position="21"/>
        <end position="138"/>
    </location>
</feature>
<accession>A0A0C9VVD9</accession>
<proteinExistence type="predicted"/>
<dbReference type="OrthoDB" id="2828670at2759"/>
<gene>
    <name evidence="2" type="ORF">M422DRAFT_254658</name>
</gene>
<dbReference type="AlphaFoldDB" id="A0A0C9VVD9"/>
<organism evidence="2 3">
    <name type="scientific">Sphaerobolus stellatus (strain SS14)</name>
    <dbReference type="NCBI Taxonomy" id="990650"/>
    <lineage>
        <taxon>Eukaryota</taxon>
        <taxon>Fungi</taxon>
        <taxon>Dikarya</taxon>
        <taxon>Basidiomycota</taxon>
        <taxon>Agaricomycotina</taxon>
        <taxon>Agaricomycetes</taxon>
        <taxon>Phallomycetidae</taxon>
        <taxon>Geastrales</taxon>
        <taxon>Sphaerobolaceae</taxon>
        <taxon>Sphaerobolus</taxon>
    </lineage>
</organism>
<name>A0A0C9VVD9_SPHS4</name>
<dbReference type="EMBL" id="KN837131">
    <property type="protein sequence ID" value="KIJ42251.1"/>
    <property type="molecule type" value="Genomic_DNA"/>
</dbReference>
<dbReference type="Proteomes" id="UP000054279">
    <property type="component" value="Unassembled WGS sequence"/>
</dbReference>
<feature type="signal peptide" evidence="1">
    <location>
        <begin position="1"/>
        <end position="20"/>
    </location>
</feature>
<keyword evidence="3" id="KW-1185">Reference proteome</keyword>
<evidence type="ECO:0000313" key="2">
    <source>
        <dbReference type="EMBL" id="KIJ42251.1"/>
    </source>
</evidence>